<accession>A0A914N1Q3</accession>
<dbReference type="WBParaSite" id="Minc3s03509g34056">
    <property type="protein sequence ID" value="Minc3s03509g34056"/>
    <property type="gene ID" value="Minc3s03509g34056"/>
</dbReference>
<dbReference type="Proteomes" id="UP000887563">
    <property type="component" value="Unplaced"/>
</dbReference>
<dbReference type="GO" id="GO:0005737">
    <property type="term" value="C:cytoplasm"/>
    <property type="evidence" value="ECO:0007669"/>
    <property type="project" value="UniProtKB-SubCell"/>
</dbReference>
<dbReference type="CDD" id="cd09232">
    <property type="entry name" value="Snurportin-1_C"/>
    <property type="match status" value="1"/>
</dbReference>
<organism evidence="13 14">
    <name type="scientific">Meloidogyne incognita</name>
    <name type="common">Southern root-knot nematode worm</name>
    <name type="synonym">Oxyuris incognita</name>
    <dbReference type="NCBI Taxonomy" id="6306"/>
    <lineage>
        <taxon>Eukaryota</taxon>
        <taxon>Metazoa</taxon>
        <taxon>Ecdysozoa</taxon>
        <taxon>Nematoda</taxon>
        <taxon>Chromadorea</taxon>
        <taxon>Rhabditida</taxon>
        <taxon>Tylenchina</taxon>
        <taxon>Tylenchomorpha</taxon>
        <taxon>Tylenchoidea</taxon>
        <taxon>Meloidogynidae</taxon>
        <taxon>Meloidogyninae</taxon>
        <taxon>Meloidogyne</taxon>
        <taxon>Meloidogyne incognita group</taxon>
    </lineage>
</organism>
<feature type="compositionally biased region" description="Low complexity" evidence="11">
    <location>
        <begin position="1"/>
        <end position="13"/>
    </location>
</feature>
<keyword evidence="13" id="KW-1185">Reference proteome</keyword>
<dbReference type="SUPFAM" id="SSF56091">
    <property type="entry name" value="DNA ligase/mRNA capping enzyme, catalytic domain"/>
    <property type="match status" value="1"/>
</dbReference>
<proteinExistence type="inferred from homology"/>
<dbReference type="InterPro" id="IPR002652">
    <property type="entry name" value="Importin-a_IBB"/>
</dbReference>
<evidence type="ECO:0000256" key="5">
    <source>
        <dbReference type="ARBA" id="ARBA00016034"/>
    </source>
</evidence>
<feature type="compositionally biased region" description="Basic and acidic residues" evidence="11">
    <location>
        <begin position="29"/>
        <end position="51"/>
    </location>
</feature>
<evidence type="ECO:0000313" key="14">
    <source>
        <dbReference type="WBParaSite" id="Minc3s03509g34056"/>
    </source>
</evidence>
<keyword evidence="6 10" id="KW-0813">Transport</keyword>
<protein>
    <recommendedName>
        <fullName evidence="5">Snurportin-1</fullName>
    </recommendedName>
</protein>
<dbReference type="GO" id="GO:0005634">
    <property type="term" value="C:nucleus"/>
    <property type="evidence" value="ECO:0007669"/>
    <property type="project" value="UniProtKB-SubCell"/>
</dbReference>
<evidence type="ECO:0000256" key="9">
    <source>
        <dbReference type="ARBA" id="ARBA00023242"/>
    </source>
</evidence>
<keyword evidence="8" id="KW-0694">RNA-binding</keyword>
<evidence type="ECO:0000259" key="12">
    <source>
        <dbReference type="PROSITE" id="PS51214"/>
    </source>
</evidence>
<dbReference type="PROSITE" id="PS51214">
    <property type="entry name" value="IBB"/>
    <property type="match status" value="1"/>
</dbReference>
<feature type="domain" description="IBB" evidence="12">
    <location>
        <begin position="5"/>
        <end position="67"/>
    </location>
</feature>
<keyword evidence="7" id="KW-0963">Cytoplasm</keyword>
<dbReference type="InterPro" id="IPR017336">
    <property type="entry name" value="Snurportin-1"/>
</dbReference>
<dbReference type="GO" id="GO:0003723">
    <property type="term" value="F:RNA binding"/>
    <property type="evidence" value="ECO:0007669"/>
    <property type="project" value="UniProtKB-KW"/>
</dbReference>
<feature type="region of interest" description="Disordered" evidence="11">
    <location>
        <begin position="1"/>
        <end position="51"/>
    </location>
</feature>
<comment type="function">
    <text evidence="1">Functions as an U snRNP-specific nuclear import adapter. Involved in the trimethylguanosine (m3G)-cap-dependent nuclear import of U snRNPs. Binds specifically to the terminal m3G-cap U snRNAs.</text>
</comment>
<dbReference type="InterPro" id="IPR047857">
    <property type="entry name" value="Snurportin1_C"/>
</dbReference>
<evidence type="ECO:0000256" key="11">
    <source>
        <dbReference type="SAM" id="MobiDB-lite"/>
    </source>
</evidence>
<dbReference type="GO" id="GO:0006606">
    <property type="term" value="P:protein import into nucleus"/>
    <property type="evidence" value="ECO:0007669"/>
    <property type="project" value="InterPro"/>
</dbReference>
<dbReference type="PANTHER" id="PTHR13403:SF6">
    <property type="entry name" value="SNURPORTIN-1"/>
    <property type="match status" value="1"/>
</dbReference>
<dbReference type="GO" id="GO:0061608">
    <property type="term" value="F:nuclear import signal receptor activity"/>
    <property type="evidence" value="ECO:0007669"/>
    <property type="project" value="InterPro"/>
</dbReference>
<evidence type="ECO:0000256" key="10">
    <source>
        <dbReference type="PROSITE-ProRule" id="PRU00561"/>
    </source>
</evidence>
<evidence type="ECO:0000256" key="3">
    <source>
        <dbReference type="ARBA" id="ARBA00004496"/>
    </source>
</evidence>
<comment type="subcellular location">
    <subcellularLocation>
        <location evidence="3">Cytoplasm</location>
    </subcellularLocation>
    <subcellularLocation>
        <location evidence="2">Nucleus</location>
    </subcellularLocation>
</comment>
<name>A0A914N1Q3_MELIC</name>
<sequence length="381" mass="44897">MDLLASLSVSSDAPEGAEHPRLAGYKNLGKVEENQRQRRSDDMQRRNQSRDDWVMRGRLIEEDENMEELNPEQINPFAPRPRRKCHFKNMLMFSDWLVDIPETMSSEWTLMAAPVGRRCLVVGHRNKTNIFYKNGYLSLQFESTLPGGGPVHPESLTILDCICESKKVTKNSKFYVLDLLWWNNKMYTDSDFTMRQFFMRSKIEELNIENKNANKANQFIPLPTCPCLPEAMAEFMKTKFPYELDGLLFYFNSGFYIPEQTPLVGWLKPWMLPEILGVPIPEHLQQNQHSQDFIEDYNKTTGHLTSTQIKEEKERKRQEDEKKRQKKAEEKKKQKEEKKKKWEEEKNKDNSDKILEENMDLEEDNNEIKMAENAKIDNDDI</sequence>
<dbReference type="GO" id="GO:0061015">
    <property type="term" value="P:snRNA import into nucleus"/>
    <property type="evidence" value="ECO:0007669"/>
    <property type="project" value="InterPro"/>
</dbReference>
<dbReference type="Pfam" id="PF21974">
    <property type="entry name" value="SPN1_m3Gcap_bd"/>
    <property type="match status" value="1"/>
</dbReference>
<reference evidence="14" key="1">
    <citation type="submission" date="2022-11" db="UniProtKB">
        <authorList>
            <consortium name="WormBaseParasite"/>
        </authorList>
    </citation>
    <scope>IDENTIFICATION</scope>
</reference>
<evidence type="ECO:0000313" key="13">
    <source>
        <dbReference type="Proteomes" id="UP000887563"/>
    </source>
</evidence>
<evidence type="ECO:0000256" key="1">
    <source>
        <dbReference type="ARBA" id="ARBA00003975"/>
    </source>
</evidence>
<evidence type="ECO:0000256" key="7">
    <source>
        <dbReference type="ARBA" id="ARBA00022490"/>
    </source>
</evidence>
<feature type="compositionally biased region" description="Basic and acidic residues" evidence="11">
    <location>
        <begin position="366"/>
        <end position="381"/>
    </location>
</feature>
<evidence type="ECO:0000256" key="8">
    <source>
        <dbReference type="ARBA" id="ARBA00022884"/>
    </source>
</evidence>
<evidence type="ECO:0000256" key="6">
    <source>
        <dbReference type="ARBA" id="ARBA00022448"/>
    </source>
</evidence>
<evidence type="ECO:0000256" key="4">
    <source>
        <dbReference type="ARBA" id="ARBA00007540"/>
    </source>
</evidence>
<evidence type="ECO:0000256" key="2">
    <source>
        <dbReference type="ARBA" id="ARBA00004123"/>
    </source>
</evidence>
<keyword evidence="9" id="KW-0539">Nucleus</keyword>
<dbReference type="AlphaFoldDB" id="A0A914N1Q3"/>
<dbReference type="PANTHER" id="PTHR13403">
    <property type="entry name" value="SNURPORTIN1 RNUT1 PROTEIN RNA, U TRANSPORTER 1"/>
    <property type="match status" value="1"/>
</dbReference>
<feature type="region of interest" description="Disordered" evidence="11">
    <location>
        <begin position="301"/>
        <end position="381"/>
    </location>
</feature>
<comment type="similarity">
    <text evidence="4">Belongs to the snurportin family.</text>
</comment>
<dbReference type="Gene3D" id="3.30.470.30">
    <property type="entry name" value="DNA ligase/mRNA capping enzyme"/>
    <property type="match status" value="1"/>
</dbReference>
<feature type="compositionally biased region" description="Basic and acidic residues" evidence="11">
    <location>
        <begin position="309"/>
        <end position="356"/>
    </location>
</feature>